<dbReference type="PRINTS" id="PR00337">
    <property type="entry name" value="LEUILEVALBP"/>
</dbReference>
<keyword evidence="2" id="KW-0813">Transport</keyword>
<dbReference type="Gene3D" id="3.40.50.2300">
    <property type="match status" value="2"/>
</dbReference>
<dbReference type="Proteomes" id="UP001303946">
    <property type="component" value="Chromosome"/>
</dbReference>
<reference evidence="7 8" key="1">
    <citation type="submission" date="2023-10" db="EMBL/GenBank/DDBJ databases">
        <title>Bacteria for the degradation of biodegradable plastic PBAT(Polybutylene adipate terephthalate).</title>
        <authorList>
            <person name="Weon H.-Y."/>
            <person name="Yeon J."/>
        </authorList>
    </citation>
    <scope>NUCLEOTIDE SEQUENCE [LARGE SCALE GENOMIC DNA]</scope>
    <source>
        <strain evidence="7 8">SBD 7-3</strain>
    </source>
</reference>
<feature type="domain" description="Leucine-binding protein" evidence="6">
    <location>
        <begin position="27"/>
        <end position="367"/>
    </location>
</feature>
<dbReference type="CDD" id="cd06326">
    <property type="entry name" value="PBP1_ABC_ligand_binding-like"/>
    <property type="match status" value="1"/>
</dbReference>
<feature type="signal peptide" evidence="5">
    <location>
        <begin position="1"/>
        <end position="21"/>
    </location>
</feature>
<dbReference type="InterPro" id="IPR028082">
    <property type="entry name" value="Peripla_BP_I"/>
</dbReference>
<accession>A0ABZ0CTN7</accession>
<evidence type="ECO:0000259" key="6">
    <source>
        <dbReference type="Pfam" id="PF13458"/>
    </source>
</evidence>
<evidence type="ECO:0000313" key="8">
    <source>
        <dbReference type="Proteomes" id="UP001303946"/>
    </source>
</evidence>
<keyword evidence="3 5" id="KW-0732">Signal</keyword>
<evidence type="ECO:0000256" key="3">
    <source>
        <dbReference type="ARBA" id="ARBA00022729"/>
    </source>
</evidence>
<evidence type="ECO:0000256" key="5">
    <source>
        <dbReference type="SAM" id="SignalP"/>
    </source>
</evidence>
<dbReference type="Pfam" id="PF13458">
    <property type="entry name" value="Peripla_BP_6"/>
    <property type="match status" value="1"/>
</dbReference>
<organism evidence="7 8">
    <name type="scientific">Piscinibacter gummiphilus</name>
    <dbReference type="NCBI Taxonomy" id="946333"/>
    <lineage>
        <taxon>Bacteria</taxon>
        <taxon>Pseudomonadati</taxon>
        <taxon>Pseudomonadota</taxon>
        <taxon>Betaproteobacteria</taxon>
        <taxon>Burkholderiales</taxon>
        <taxon>Sphaerotilaceae</taxon>
        <taxon>Piscinibacter</taxon>
    </lineage>
</organism>
<dbReference type="RefSeq" id="WP_316701074.1">
    <property type="nucleotide sequence ID" value="NZ_CP136336.1"/>
</dbReference>
<proteinExistence type="inferred from homology"/>
<dbReference type="PANTHER" id="PTHR47235:SF1">
    <property type="entry name" value="BLR6548 PROTEIN"/>
    <property type="match status" value="1"/>
</dbReference>
<sequence length="371" mass="39006">MQRRHFLAAGGLASLGVPAWAQSANEIVLGNSGILGGPLGAPVKMMLAGADLAFHAANAQGGVNGRKLRVVSLDDELKPDKAVANYQKLLSEHKALAFFACVGSGTTAAASQVLKESGAPLVGGYAVADSARDKAQGSAYFVRATTGREAEVLVQQLQTIGITKLAVAHLDNPGGVEAMRLIEKALAAHQLKPVAASPMKGDASDAAAVAGTLMAGEPQAIVMYLGGALGGELMKAVWARGLQPSFYGMSLVPGDLIAKVVGEKTRGLAISQVMPYPWNEVDPTVKEYRRLATTAKVPVNYYSFEGYVNALVMLDGLKRMGRDLNRQKLHAALAATKLRIAGMDVNFASGNHTGSRFVELVQVTRDGRFVR</sequence>
<evidence type="ECO:0000256" key="1">
    <source>
        <dbReference type="ARBA" id="ARBA00010062"/>
    </source>
</evidence>
<dbReference type="PANTHER" id="PTHR47235">
    <property type="entry name" value="BLR6548 PROTEIN"/>
    <property type="match status" value="1"/>
</dbReference>
<dbReference type="InterPro" id="IPR000709">
    <property type="entry name" value="Leu_Ile_Val-bd"/>
</dbReference>
<keyword evidence="4" id="KW-0029">Amino-acid transport</keyword>
<feature type="chain" id="PRO_5047156353" evidence="5">
    <location>
        <begin position="22"/>
        <end position="371"/>
    </location>
</feature>
<evidence type="ECO:0000313" key="7">
    <source>
        <dbReference type="EMBL" id="WOB08341.1"/>
    </source>
</evidence>
<protein>
    <submittedName>
        <fullName evidence="7">ABC transporter substrate-binding protein</fullName>
    </submittedName>
</protein>
<gene>
    <name evidence="7" type="ORF">RXV79_26010</name>
</gene>
<keyword evidence="8" id="KW-1185">Reference proteome</keyword>
<dbReference type="EMBL" id="CP136336">
    <property type="protein sequence ID" value="WOB08341.1"/>
    <property type="molecule type" value="Genomic_DNA"/>
</dbReference>
<evidence type="ECO:0000256" key="4">
    <source>
        <dbReference type="ARBA" id="ARBA00022970"/>
    </source>
</evidence>
<evidence type="ECO:0000256" key="2">
    <source>
        <dbReference type="ARBA" id="ARBA00022448"/>
    </source>
</evidence>
<dbReference type="SUPFAM" id="SSF53822">
    <property type="entry name" value="Periplasmic binding protein-like I"/>
    <property type="match status" value="1"/>
</dbReference>
<name>A0ABZ0CTN7_9BURK</name>
<comment type="similarity">
    <text evidence="1">Belongs to the leucine-binding protein family.</text>
</comment>
<dbReference type="InterPro" id="IPR028081">
    <property type="entry name" value="Leu-bd"/>
</dbReference>